<accession>A0A0R1YPB3</accession>
<comment type="caution">
    <text evidence="2">The sequence shown here is derived from an EMBL/GenBank/DDBJ whole genome shotgun (WGS) entry which is preliminary data.</text>
</comment>
<evidence type="ECO:0000256" key="1">
    <source>
        <dbReference type="SAM" id="Coils"/>
    </source>
</evidence>
<dbReference type="EMBL" id="AZFZ01000023">
    <property type="protein sequence ID" value="KRM43946.1"/>
    <property type="molecule type" value="Genomic_DNA"/>
</dbReference>
<dbReference type="AlphaFoldDB" id="A0A0R1YPB3"/>
<organism evidence="2 3">
    <name type="scientific">Lentilactobacillus parafarraginis DSM 18390 = JCM 14109</name>
    <dbReference type="NCBI Taxonomy" id="1423786"/>
    <lineage>
        <taxon>Bacteria</taxon>
        <taxon>Bacillati</taxon>
        <taxon>Bacillota</taxon>
        <taxon>Bacilli</taxon>
        <taxon>Lactobacillales</taxon>
        <taxon>Lactobacillaceae</taxon>
        <taxon>Lentilactobacillus</taxon>
    </lineage>
</organism>
<evidence type="ECO:0008006" key="4">
    <source>
        <dbReference type="Google" id="ProtNLM"/>
    </source>
</evidence>
<dbReference type="Proteomes" id="UP000051010">
    <property type="component" value="Unassembled WGS sequence"/>
</dbReference>
<dbReference type="RefSeq" id="WP_054734179.1">
    <property type="nucleotide sequence ID" value="NZ_AZFZ01000023.1"/>
</dbReference>
<proteinExistence type="predicted"/>
<dbReference type="PATRIC" id="fig|1423786.4.peg.1140"/>
<evidence type="ECO:0000313" key="3">
    <source>
        <dbReference type="Proteomes" id="UP000051010"/>
    </source>
</evidence>
<feature type="coiled-coil region" evidence="1">
    <location>
        <begin position="58"/>
        <end position="85"/>
    </location>
</feature>
<sequence>MKTFFKVAGVGAFLFGAHLYYHKETPAEFVQRVRHYFLVKKQAYGDLKTAQKAFSTAMAELKAQLPELQEAISDLQRDIDEARFQIQPRIDEINKYTDKMKKS</sequence>
<reference evidence="2 3" key="1">
    <citation type="journal article" date="2015" name="Genome Announc.">
        <title>Expanding the biotechnology potential of lactobacilli through comparative genomics of 213 strains and associated genera.</title>
        <authorList>
            <person name="Sun Z."/>
            <person name="Harris H.M."/>
            <person name="McCann A."/>
            <person name="Guo C."/>
            <person name="Argimon S."/>
            <person name="Zhang W."/>
            <person name="Yang X."/>
            <person name="Jeffery I.B."/>
            <person name="Cooney J.C."/>
            <person name="Kagawa T.F."/>
            <person name="Liu W."/>
            <person name="Song Y."/>
            <person name="Salvetti E."/>
            <person name="Wrobel A."/>
            <person name="Rasinkangas P."/>
            <person name="Parkhill J."/>
            <person name="Rea M.C."/>
            <person name="O'Sullivan O."/>
            <person name="Ritari J."/>
            <person name="Douillard F.P."/>
            <person name="Paul Ross R."/>
            <person name="Yang R."/>
            <person name="Briner A.E."/>
            <person name="Felis G.E."/>
            <person name="de Vos W.M."/>
            <person name="Barrangou R."/>
            <person name="Klaenhammer T.R."/>
            <person name="Caufield P.W."/>
            <person name="Cui Y."/>
            <person name="Zhang H."/>
            <person name="O'Toole P.W."/>
        </authorList>
    </citation>
    <scope>NUCLEOTIDE SEQUENCE [LARGE SCALE GENOMIC DNA]</scope>
    <source>
        <strain evidence="2 3">DSM 18390</strain>
    </source>
</reference>
<name>A0A0R1YPB3_9LACO</name>
<evidence type="ECO:0000313" key="2">
    <source>
        <dbReference type="EMBL" id="KRM43946.1"/>
    </source>
</evidence>
<gene>
    <name evidence="2" type="ORF">FD47_GL001067</name>
</gene>
<protein>
    <recommendedName>
        <fullName evidence="4">Tropomyosin</fullName>
    </recommendedName>
</protein>
<keyword evidence="1" id="KW-0175">Coiled coil</keyword>